<dbReference type="EMBL" id="JNVN01001398">
    <property type="protein sequence ID" value="KHJ33499.1"/>
    <property type="molecule type" value="Genomic_DNA"/>
</dbReference>
<dbReference type="HOGENOM" id="CLU_018153_4_0_1"/>
<protein>
    <submittedName>
        <fullName evidence="1">Putative eka-like protein</fullName>
    </submittedName>
</protein>
<dbReference type="AlphaFoldDB" id="A0A0B1PA09"/>
<organism evidence="1 2">
    <name type="scientific">Uncinula necator</name>
    <name type="common">Grape powdery mildew</name>
    <dbReference type="NCBI Taxonomy" id="52586"/>
    <lineage>
        <taxon>Eukaryota</taxon>
        <taxon>Fungi</taxon>
        <taxon>Dikarya</taxon>
        <taxon>Ascomycota</taxon>
        <taxon>Pezizomycotina</taxon>
        <taxon>Leotiomycetes</taxon>
        <taxon>Erysiphales</taxon>
        <taxon>Erysiphaceae</taxon>
        <taxon>Erysiphe</taxon>
    </lineage>
</organism>
<reference evidence="1 2" key="1">
    <citation type="journal article" date="2014" name="BMC Genomics">
        <title>Adaptive genomic structural variation in the grape powdery mildew pathogen, Erysiphe necator.</title>
        <authorList>
            <person name="Jones L."/>
            <person name="Riaz S."/>
            <person name="Morales-Cruz A."/>
            <person name="Amrine K.C."/>
            <person name="McGuire B."/>
            <person name="Gubler W.D."/>
            <person name="Walker M.A."/>
            <person name="Cantu D."/>
        </authorList>
    </citation>
    <scope>NUCLEOTIDE SEQUENCE [LARGE SCALE GENOMIC DNA]</scope>
    <source>
        <strain evidence="2">c</strain>
    </source>
</reference>
<evidence type="ECO:0000313" key="2">
    <source>
        <dbReference type="Proteomes" id="UP000030854"/>
    </source>
</evidence>
<proteinExistence type="predicted"/>
<name>A0A0B1PA09_UNCNE</name>
<keyword evidence="2" id="KW-1185">Reference proteome</keyword>
<sequence length="303" mass="33499">MPVTDRRLFVRLSQEHEWRKLSPAGIREVIVNKLAISPALFGKIKPINSGFALSPCSTEARETMLNAGNGLSLSGAKLEPATDWTPVIVPTVPANIRKEHGEVEVNKSMLIEEIERVCHTRPAHVKLYGGIKPGAPYRTWMAYFPIAPRTSFRVFDESGIARKFKKQQPLEFCKRCNGHHPTKNCSRALSCGNCGSTNHSEELCMAATKCRNCGGPHRSDSRRCFARPTRSGAPTKEQLKTYRQAGEREYQPVLRAKAAEELAASTNTNNTELASNQASEVDNEIDNIPASSVDLPTVDAMRL</sequence>
<evidence type="ECO:0000313" key="1">
    <source>
        <dbReference type="EMBL" id="KHJ33499.1"/>
    </source>
</evidence>
<accession>A0A0B1PA09</accession>
<dbReference type="Proteomes" id="UP000030854">
    <property type="component" value="Unassembled WGS sequence"/>
</dbReference>
<gene>
    <name evidence="1" type="ORF">EV44_g3671</name>
</gene>
<dbReference type="STRING" id="52586.A0A0B1PA09"/>
<comment type="caution">
    <text evidence="1">The sequence shown here is derived from an EMBL/GenBank/DDBJ whole genome shotgun (WGS) entry which is preliminary data.</text>
</comment>